<dbReference type="STRING" id="1777137.AWB76_02387"/>
<reference evidence="3" key="1">
    <citation type="submission" date="2016-01" db="EMBL/GenBank/DDBJ databases">
        <authorList>
            <person name="Peeters Charlotte."/>
        </authorList>
    </citation>
    <scope>NUCLEOTIDE SEQUENCE [LARGE SCALE GENOMIC DNA]</scope>
</reference>
<sequence length="328" mass="34281">MQDVPIRAMPAHQRFEVRDAGGITHASRSIRAIAVVQGFSPARISHLSIVVAECGADLLRNANGGELLVCPLTDSAGSHPGNGGGAGIEILSIGNRFHPSGQTPHLLFGGRLAFTSESGMTATRQYADEFDSWGLSAADTVLRVVMWSGNSDHDLAKASSGPNVGVVEYGAISVALRDQPVCGDAWTCVQGIDGFTVMLADGLGHGLLAHSAASPLPDHLPQTMVRPYPTLSAMHIMRCGPPLERRWGSPVCRRLTVCLRRVASAASTLAEPLPHTTGSPGSAALAMSQQACGSQGAIITSSRMQASLGAPSARHRNSTPHGIAMRYS</sequence>
<evidence type="ECO:0000313" key="2">
    <source>
        <dbReference type="EMBL" id="SAK57002.1"/>
    </source>
</evidence>
<gene>
    <name evidence="2" type="ORF">AWB76_02387</name>
</gene>
<dbReference type="EMBL" id="FCOI02000006">
    <property type="protein sequence ID" value="SAK57002.1"/>
    <property type="molecule type" value="Genomic_DNA"/>
</dbReference>
<dbReference type="AlphaFoldDB" id="A0A158AGR0"/>
<dbReference type="OrthoDB" id="9764016at2"/>
<protein>
    <submittedName>
        <fullName evidence="2">Uncharacterized protein</fullName>
    </submittedName>
</protein>
<proteinExistence type="predicted"/>
<dbReference type="RefSeq" id="WP_061160296.1">
    <property type="nucleotide sequence ID" value="NZ_FCOI02000006.1"/>
</dbReference>
<evidence type="ECO:0000256" key="1">
    <source>
        <dbReference type="SAM" id="MobiDB-lite"/>
    </source>
</evidence>
<evidence type="ECO:0000313" key="3">
    <source>
        <dbReference type="Proteomes" id="UP000054624"/>
    </source>
</evidence>
<organism evidence="2 3">
    <name type="scientific">Caballeronia temeraria</name>
    <dbReference type="NCBI Taxonomy" id="1777137"/>
    <lineage>
        <taxon>Bacteria</taxon>
        <taxon>Pseudomonadati</taxon>
        <taxon>Pseudomonadota</taxon>
        <taxon>Betaproteobacteria</taxon>
        <taxon>Burkholderiales</taxon>
        <taxon>Burkholderiaceae</taxon>
        <taxon>Caballeronia</taxon>
    </lineage>
</organism>
<dbReference type="Proteomes" id="UP000054624">
    <property type="component" value="Unassembled WGS sequence"/>
</dbReference>
<accession>A0A158AGR0</accession>
<keyword evidence="3" id="KW-1185">Reference proteome</keyword>
<feature type="region of interest" description="Disordered" evidence="1">
    <location>
        <begin position="305"/>
        <end position="328"/>
    </location>
</feature>
<name>A0A158AGR0_9BURK</name>